<evidence type="ECO:0000256" key="1">
    <source>
        <dbReference type="SAM" id="Phobius"/>
    </source>
</evidence>
<feature type="transmembrane region" description="Helical" evidence="1">
    <location>
        <begin position="122"/>
        <end position="143"/>
    </location>
</feature>
<keyword evidence="1" id="KW-0812">Transmembrane</keyword>
<dbReference type="Proteomes" id="UP000010483">
    <property type="component" value="Chromosome"/>
</dbReference>
<dbReference type="AlphaFoldDB" id="K9YGE4"/>
<reference evidence="3" key="1">
    <citation type="journal article" date="2013" name="Proc. Natl. Acad. Sci. U.S.A.">
        <title>Improving the coverage of the cyanobacterial phylum using diversity-driven genome sequencing.</title>
        <authorList>
            <person name="Shih P.M."/>
            <person name="Wu D."/>
            <person name="Latifi A."/>
            <person name="Axen S.D."/>
            <person name="Fewer D.P."/>
            <person name="Talla E."/>
            <person name="Calteau A."/>
            <person name="Cai F."/>
            <person name="Tandeau de Marsac N."/>
            <person name="Rippka R."/>
            <person name="Herdman M."/>
            <person name="Sivonen K."/>
            <person name="Coursin T."/>
            <person name="Laurent T."/>
            <person name="Goodwin L."/>
            <person name="Nolan M."/>
            <person name="Davenport K.W."/>
            <person name="Han C.S."/>
            <person name="Rubin E.M."/>
            <person name="Eisen J.A."/>
            <person name="Woyke T."/>
            <person name="Gugger M."/>
            <person name="Kerfeld C.A."/>
        </authorList>
    </citation>
    <scope>NUCLEOTIDE SEQUENCE [LARGE SCALE GENOMIC DNA]</scope>
    <source>
        <strain evidence="3">ATCC 29140 / PCC 7202</strain>
    </source>
</reference>
<dbReference type="BioCyc" id="CSTA292563:G1353-46-MONOMER"/>
<protein>
    <submittedName>
        <fullName evidence="2">Uncharacterized protein</fullName>
    </submittedName>
</protein>
<gene>
    <name evidence="2" type="ordered locus">Cyast_0047</name>
</gene>
<keyword evidence="1" id="KW-1133">Transmembrane helix</keyword>
<dbReference type="KEGG" id="csn:Cyast_0047"/>
<sequence>MPSSTHFQTLINYISTQVENQLRQNKSNQFDDPLFYAIQFWYYYLSHNQNLNFTNEVKEYIVEKYKNQKVRCFILNREKEWRTIFERKKTNLFGITEIVKSRTRFYSLIDEGLKLLKIENTYMNFIVIFAFVIVAVLFVSYFLNQPKQTTQTKDIEESNRPTNQSYQTTTVEYTAQKPVKQISQQSLILVIPFAKSKLIDSLIKKGNTIITDKNYSNLYDSARYLYLDFSENLDNLLSKIKNNYICEDLDSDIYLVQINLKQPDEGLKANVNPNTRINAFKRLIDLEAKVLGRFPLEAYENMNVYDI</sequence>
<keyword evidence="3" id="KW-1185">Reference proteome</keyword>
<evidence type="ECO:0000313" key="2">
    <source>
        <dbReference type="EMBL" id="AFZ46031.1"/>
    </source>
</evidence>
<dbReference type="STRING" id="292563.Cyast_0047"/>
<dbReference type="EMBL" id="CP003940">
    <property type="protein sequence ID" value="AFZ46031.1"/>
    <property type="molecule type" value="Genomic_DNA"/>
</dbReference>
<accession>K9YGE4</accession>
<name>K9YGE4_CYASC</name>
<organism evidence="2 3">
    <name type="scientific">Cyanobacterium stanieri (strain ATCC 29140 / PCC 7202)</name>
    <dbReference type="NCBI Taxonomy" id="292563"/>
    <lineage>
        <taxon>Bacteria</taxon>
        <taxon>Bacillati</taxon>
        <taxon>Cyanobacteriota</taxon>
        <taxon>Cyanophyceae</taxon>
        <taxon>Oscillatoriophycideae</taxon>
        <taxon>Chroococcales</taxon>
        <taxon>Geminocystaceae</taxon>
        <taxon>Cyanobacterium</taxon>
    </lineage>
</organism>
<dbReference type="eggNOG" id="ENOG5032QYY">
    <property type="taxonomic scope" value="Bacteria"/>
</dbReference>
<evidence type="ECO:0000313" key="3">
    <source>
        <dbReference type="Proteomes" id="UP000010483"/>
    </source>
</evidence>
<keyword evidence="1" id="KW-0472">Membrane</keyword>
<dbReference type="HOGENOM" id="CLU_905267_0_0_3"/>
<proteinExistence type="predicted"/>